<organism evidence="1 2">
    <name type="scientific">Microdochium trichocladiopsis</name>
    <dbReference type="NCBI Taxonomy" id="1682393"/>
    <lineage>
        <taxon>Eukaryota</taxon>
        <taxon>Fungi</taxon>
        <taxon>Dikarya</taxon>
        <taxon>Ascomycota</taxon>
        <taxon>Pezizomycotina</taxon>
        <taxon>Sordariomycetes</taxon>
        <taxon>Xylariomycetidae</taxon>
        <taxon>Xylariales</taxon>
        <taxon>Microdochiaceae</taxon>
        <taxon>Microdochium</taxon>
    </lineage>
</organism>
<sequence length="157" mass="17506">MHLKNLYVCHKEACFQMWSSCQGVTLLIRRPVGGCLSKQHSFIVGVFPSPSADPQVYINKRLLDCPVQLCRHSLFASPPLFDERAVLCDAGQGYHPPLGTFRTESITRTSGSRLQLEINALFLAFPPLCYHWPLGGSSADAKMTKRCFRVVGQDGYC</sequence>
<name>A0A9P9BTH2_9PEZI</name>
<gene>
    <name evidence="1" type="ORF">B0I36DRAFT_93377</name>
</gene>
<evidence type="ECO:0000313" key="2">
    <source>
        <dbReference type="Proteomes" id="UP000756346"/>
    </source>
</evidence>
<dbReference type="AlphaFoldDB" id="A0A9P9BTH2"/>
<comment type="caution">
    <text evidence="1">The sequence shown here is derived from an EMBL/GenBank/DDBJ whole genome shotgun (WGS) entry which is preliminary data.</text>
</comment>
<accession>A0A9P9BTH2</accession>
<dbReference type="Proteomes" id="UP000756346">
    <property type="component" value="Unassembled WGS sequence"/>
</dbReference>
<dbReference type="GeneID" id="70193155"/>
<evidence type="ECO:0000313" key="1">
    <source>
        <dbReference type="EMBL" id="KAH7035492.1"/>
    </source>
</evidence>
<protein>
    <submittedName>
        <fullName evidence="1">Uncharacterized protein</fullName>
    </submittedName>
</protein>
<proteinExistence type="predicted"/>
<dbReference type="RefSeq" id="XP_046015585.1">
    <property type="nucleotide sequence ID" value="XM_046163609.1"/>
</dbReference>
<reference evidence="1" key="1">
    <citation type="journal article" date="2021" name="Nat. Commun.">
        <title>Genetic determinants of endophytism in the Arabidopsis root mycobiome.</title>
        <authorList>
            <person name="Mesny F."/>
            <person name="Miyauchi S."/>
            <person name="Thiergart T."/>
            <person name="Pickel B."/>
            <person name="Atanasova L."/>
            <person name="Karlsson M."/>
            <person name="Huettel B."/>
            <person name="Barry K.W."/>
            <person name="Haridas S."/>
            <person name="Chen C."/>
            <person name="Bauer D."/>
            <person name="Andreopoulos W."/>
            <person name="Pangilinan J."/>
            <person name="LaButti K."/>
            <person name="Riley R."/>
            <person name="Lipzen A."/>
            <person name="Clum A."/>
            <person name="Drula E."/>
            <person name="Henrissat B."/>
            <person name="Kohler A."/>
            <person name="Grigoriev I.V."/>
            <person name="Martin F.M."/>
            <person name="Hacquard S."/>
        </authorList>
    </citation>
    <scope>NUCLEOTIDE SEQUENCE</scope>
    <source>
        <strain evidence="1">MPI-CAGE-CH-0230</strain>
    </source>
</reference>
<dbReference type="EMBL" id="JAGTJQ010000003">
    <property type="protein sequence ID" value="KAH7035492.1"/>
    <property type="molecule type" value="Genomic_DNA"/>
</dbReference>
<keyword evidence="2" id="KW-1185">Reference proteome</keyword>